<dbReference type="PANTHER" id="PTHR18934">
    <property type="entry name" value="ATP-DEPENDENT RNA HELICASE"/>
    <property type="match status" value="1"/>
</dbReference>
<evidence type="ECO:0000256" key="7">
    <source>
        <dbReference type="ARBA" id="ARBA00022801"/>
    </source>
</evidence>
<evidence type="ECO:0000313" key="16">
    <source>
        <dbReference type="EMBL" id="AZF86096.1"/>
    </source>
</evidence>
<evidence type="ECO:0000259" key="14">
    <source>
        <dbReference type="PROSITE" id="PS51192"/>
    </source>
</evidence>
<evidence type="ECO:0000256" key="8">
    <source>
        <dbReference type="ARBA" id="ARBA00022806"/>
    </source>
</evidence>
<dbReference type="SUPFAM" id="SSF52540">
    <property type="entry name" value="P-loop containing nucleoside triphosphate hydrolases"/>
    <property type="match status" value="1"/>
</dbReference>
<dbReference type="InterPro" id="IPR027417">
    <property type="entry name" value="P-loop_NTPase"/>
</dbReference>
<dbReference type="GO" id="GO:0003677">
    <property type="term" value="F:DNA binding"/>
    <property type="evidence" value="ECO:0007669"/>
    <property type="project" value="InterPro"/>
</dbReference>
<dbReference type="GO" id="GO:0003723">
    <property type="term" value="F:RNA binding"/>
    <property type="evidence" value="ECO:0007669"/>
    <property type="project" value="InterPro"/>
</dbReference>
<dbReference type="SMART" id="SM00487">
    <property type="entry name" value="DEXDc"/>
    <property type="match status" value="1"/>
</dbReference>
<evidence type="ECO:0000256" key="10">
    <source>
        <dbReference type="ARBA" id="ARBA00022844"/>
    </source>
</evidence>
<dbReference type="PANTHER" id="PTHR18934:SF91">
    <property type="entry name" value="PRE-MRNA-SPLICING FACTOR ATP-DEPENDENT RNA HELICASE PRP16"/>
    <property type="match status" value="1"/>
</dbReference>
<evidence type="ECO:0000256" key="5">
    <source>
        <dbReference type="ARBA" id="ARBA00022695"/>
    </source>
</evidence>
<evidence type="ECO:0000259" key="13">
    <source>
        <dbReference type="PROSITE" id="PS50507"/>
    </source>
</evidence>
<dbReference type="KEGG" id="vg:80537758"/>
<keyword evidence="10" id="KW-0946">Virion</keyword>
<keyword evidence="11" id="KW-0693">Viral RNA replication</keyword>
<keyword evidence="12" id="KW-0812">Transmembrane</keyword>
<dbReference type="InterPro" id="IPR001650">
    <property type="entry name" value="Helicase_C-like"/>
</dbReference>
<dbReference type="EMBL" id="MH766491">
    <property type="protein sequence ID" value="AZF86096.1"/>
    <property type="molecule type" value="Genomic_RNA"/>
</dbReference>
<dbReference type="GO" id="GO:0006351">
    <property type="term" value="P:DNA-templated transcription"/>
    <property type="evidence" value="ECO:0007669"/>
    <property type="project" value="InterPro"/>
</dbReference>
<dbReference type="GO" id="GO:0016787">
    <property type="term" value="F:hydrolase activity"/>
    <property type="evidence" value="ECO:0007669"/>
    <property type="project" value="UniProtKB-KW"/>
</dbReference>
<proteinExistence type="predicted"/>
<feature type="domain" description="Helicase C-terminal" evidence="15">
    <location>
        <begin position="1289"/>
        <end position="1454"/>
    </location>
</feature>
<dbReference type="GeneID" id="80537758"/>
<keyword evidence="9" id="KW-0067">ATP-binding</keyword>
<sequence>MFLEAYALFFILSGYIITSSESHNFPPAFPGSWVEGDDSMSPLDFSFNLITFGGRRVREYYYRGKFLAMVMPLIVMAGAILTFLSVCWPFMGVAILIQFFGVVPGVSMFYSFMLLIASGCSFALAVFSFYWMDIVYPILSAVFASSVPARVSGVSVGNRAAERLRAEFRLFKAEPLFFRGRRWNPETISLAEDDDLAEFWTVMSYWLYAPSVVPAAFTGVSSITMLVLIFNQRIWSAVRYSTRSVWWTMKFLWAAAWLSVTLRPGLLMWLTDFVIGFWRTFFRLVWFYRSNPRREARAAVRLAIAIVVMRTVRLMQIVSLMAFRHKPSGQERLSQKTRLASYWNNTIIDLGRIVDNIALPHFIRGIPTLFDADAINKTNEIMAELGWPTAPPVGSIPNTDPLNFEKFREYFIGGTEIRQGIRQLRLQVSKELEGLKSLAEEPGWKHTKQYATIENELESVSRYFTVDPIDVPDVGVDELWVLIGKIFENSTLTPLQAIIKKWEKKYGLGPFYGDPDSKRWRKLSRRKFIRTIGGMDEFLKLVTRTFEIATSLVPVSPVSVKDESLPPKKWMNDVVRTVVGSPLAHYFSTTVFNFQVNHNFQYWSTNVKIGMPLNGFNLARLFAEHDGYDKHFEGDFTGFDATVHSQVVEMIKKVRKKGFERHRDYAKICYLIDANYANLEKMPLMTTSTGNIYRKSTGLSTGHSSTSMDNSLAVTIYYLAAWKQLTGLSAHEFRHYCKLSNYGDDHILSWYSTAPATWNPHNIIKAMKGFGVILRDENPGANLIDMRFLAKRFRRITSSDVSKLQSMGIPIPYVAVLHDPTRLVGKAYAPSKDHKKDRFYRAKRLTSYLSLTAHQPELYEKIRADIDRILISNAGKKLNPPVPIPTYEDVLKAWYRPDSHIQEEDEDDPSGQIMDYSVKGPFEQLVNLVAVVPDLLNPSIYNMGYVAWFIKQCGVHVHWPTELLRRSNGCITDSHLVATMRKTPYDFLSNSPFVTSAHTAHSDDALITKHWLFLLLRGYLPSTNVADGIAFIDKKIGSANFALNAYVQSIVKTLDIPFADLALVAALDFIPDLPFVGLVNIIRIPSFSSLVSYLIGVAYTEMWALVPANMKQVKPALDSLGDSNPCVVVQAPTGVGKSTALVAYIWKFYGHKYDRMIMVLPRAVLPVSLAPYLRNSFGLPAQVVGDQMAFDSSYRLILTTPQEVLLHPDWLTENNLFFVDECHVAEPAMLAVQKILRHLVKPRVLASATPSEHNKDDGQVIPMTLANVRSVEDLNWRREPLSPEHTFNDVIRHYRNLVVDIVRSQPLSKFLVFVVDLKEAEAMAYSLPLSTTILSSRNKVIDPKASVVIATSVADVGLTIPSVDWVITHNILRKARYKGGRTETYLTKADQSTILQRKGRTGRTNNGVFTLIRYEGEVPWIEEASYPSEKQVGLELLASGIPAQIISQFYPEVIAHFFGSDYTREMDKPIEDFVRFYAMFDSALHKHNYRSFKPDIDEPGSASLYTVQGNTLPSTWVDRGKMPDRDGIAYPTRPATAEAVFKVMVAASKWLASSDESVTKGMKEEDLVAYLRLHTFDLRTFQRYVERNKGWRFNLSARSLEGIDPTGRFGTRSGLTRTQGYFSEEELWQGVDINWDV</sequence>
<keyword evidence="12" id="KW-0472">Membrane</keyword>
<organism evidence="16 17">
    <name type="scientific">Sclerotium rolfsii fusarivirus 1</name>
    <dbReference type="NCBI Taxonomy" id="2490823"/>
    <lineage>
        <taxon>Viruses</taxon>
        <taxon>Riboviria</taxon>
        <taxon>Orthornavirae</taxon>
        <taxon>Pisuviricota</taxon>
        <taxon>Duplopiviricetes</taxon>
        <taxon>Durnavirales</taxon>
        <taxon>Fusariviridae</taxon>
        <taxon>Alphafusarivirus</taxon>
        <taxon>Alphafusarivirus sclerotii</taxon>
    </lineage>
</organism>
<dbReference type="Gene3D" id="3.30.70.270">
    <property type="match status" value="1"/>
</dbReference>
<dbReference type="InterPro" id="IPR001205">
    <property type="entry name" value="RNA-dir_pol_C"/>
</dbReference>
<dbReference type="SUPFAM" id="SSF56672">
    <property type="entry name" value="DNA/RNA polymerases"/>
    <property type="match status" value="1"/>
</dbReference>
<feature type="domain" description="Helicase ATP-binding" evidence="14">
    <location>
        <begin position="1118"/>
        <end position="1268"/>
    </location>
</feature>
<dbReference type="Pfam" id="PF00271">
    <property type="entry name" value="Helicase_C"/>
    <property type="match status" value="1"/>
</dbReference>
<keyword evidence="12" id="KW-1133">Transmembrane helix</keyword>
<feature type="domain" description="RdRp catalytic" evidence="13">
    <location>
        <begin position="629"/>
        <end position="758"/>
    </location>
</feature>
<keyword evidence="7" id="KW-0378">Hydrolase</keyword>
<evidence type="ECO:0000256" key="4">
    <source>
        <dbReference type="ARBA" id="ARBA00022679"/>
    </source>
</evidence>
<dbReference type="InterPro" id="IPR014001">
    <property type="entry name" value="Helicase_ATP-bd"/>
</dbReference>
<protein>
    <submittedName>
        <fullName evidence="16">RNA-dependent RNA polymerase</fullName>
    </submittedName>
</protein>
<dbReference type="RefSeq" id="YP_010799381.1">
    <property type="nucleotide sequence ID" value="NC_076639.1"/>
</dbReference>
<dbReference type="GO" id="GO:0039694">
    <property type="term" value="P:viral RNA genome replication"/>
    <property type="evidence" value="ECO:0007669"/>
    <property type="project" value="InterPro"/>
</dbReference>
<dbReference type="GO" id="GO:0044423">
    <property type="term" value="C:virion component"/>
    <property type="evidence" value="ECO:0007669"/>
    <property type="project" value="UniProtKB-KW"/>
</dbReference>
<evidence type="ECO:0000256" key="1">
    <source>
        <dbReference type="ARBA" id="ARBA00004328"/>
    </source>
</evidence>
<evidence type="ECO:0000256" key="9">
    <source>
        <dbReference type="ARBA" id="ARBA00022840"/>
    </source>
</evidence>
<keyword evidence="6" id="KW-0547">Nucleotide-binding</keyword>
<keyword evidence="4" id="KW-0808">Transferase</keyword>
<dbReference type="PROSITE" id="PS51194">
    <property type="entry name" value="HELICASE_CTER"/>
    <property type="match status" value="1"/>
</dbReference>
<dbReference type="InterPro" id="IPR006935">
    <property type="entry name" value="Helicase/UvrB_N"/>
</dbReference>
<reference evidence="16" key="1">
    <citation type="submission" date="2018-08" db="EMBL/GenBank/DDBJ databases">
        <authorList>
            <person name="Zhong J."/>
            <person name="Zhu J.Z."/>
        </authorList>
    </citation>
    <scope>NUCLEOTIDE SEQUENCE</scope>
    <source>
        <strain evidence="16">BLH-1-10</strain>
    </source>
</reference>
<name>A0AAD0ZYF2_9VIRU</name>
<feature type="transmembrane region" description="Helical" evidence="12">
    <location>
        <begin position="66"/>
        <end position="97"/>
    </location>
</feature>
<dbReference type="PROSITE" id="PS51192">
    <property type="entry name" value="HELICASE_ATP_BIND_1"/>
    <property type="match status" value="1"/>
</dbReference>
<comment type="subcellular location">
    <subcellularLocation>
        <location evidence="2">Host cell</location>
    </subcellularLocation>
    <subcellularLocation>
        <location evidence="1">Virion</location>
    </subcellularLocation>
</comment>
<evidence type="ECO:0000256" key="2">
    <source>
        <dbReference type="ARBA" id="ARBA00004340"/>
    </source>
</evidence>
<evidence type="ECO:0000256" key="12">
    <source>
        <dbReference type="SAM" id="Phobius"/>
    </source>
</evidence>
<evidence type="ECO:0000256" key="6">
    <source>
        <dbReference type="ARBA" id="ARBA00022741"/>
    </source>
</evidence>
<dbReference type="SMART" id="SM00490">
    <property type="entry name" value="HELICc"/>
    <property type="match status" value="1"/>
</dbReference>
<accession>A0AAD0ZYF2</accession>
<dbReference type="Pfam" id="PF04851">
    <property type="entry name" value="ResIII"/>
    <property type="match status" value="1"/>
</dbReference>
<keyword evidence="3 16" id="KW-0696">RNA-directed RNA polymerase</keyword>
<keyword evidence="17" id="KW-1185">Reference proteome</keyword>
<evidence type="ECO:0000313" key="17">
    <source>
        <dbReference type="Proteomes" id="UP000830083"/>
    </source>
</evidence>
<evidence type="ECO:0000256" key="3">
    <source>
        <dbReference type="ARBA" id="ARBA00022484"/>
    </source>
</evidence>
<keyword evidence="8" id="KW-0347">Helicase</keyword>
<keyword evidence="5" id="KW-0548">Nucleotidyltransferase</keyword>
<dbReference type="GO" id="GO:0005524">
    <property type="term" value="F:ATP binding"/>
    <property type="evidence" value="ECO:0007669"/>
    <property type="project" value="UniProtKB-KW"/>
</dbReference>
<dbReference type="InterPro" id="IPR043128">
    <property type="entry name" value="Rev_trsase/Diguanyl_cyclase"/>
</dbReference>
<dbReference type="Gene3D" id="3.40.50.300">
    <property type="entry name" value="P-loop containing nucleotide triphosphate hydrolases"/>
    <property type="match status" value="2"/>
</dbReference>
<dbReference type="InterPro" id="IPR043502">
    <property type="entry name" value="DNA/RNA_pol_sf"/>
</dbReference>
<dbReference type="GO" id="GO:0043657">
    <property type="term" value="C:host cell"/>
    <property type="evidence" value="ECO:0007669"/>
    <property type="project" value="UniProtKB-SubCell"/>
</dbReference>
<evidence type="ECO:0000256" key="11">
    <source>
        <dbReference type="ARBA" id="ARBA00022953"/>
    </source>
</evidence>
<dbReference type="GO" id="GO:0004386">
    <property type="term" value="F:helicase activity"/>
    <property type="evidence" value="ECO:0007669"/>
    <property type="project" value="UniProtKB-KW"/>
</dbReference>
<evidence type="ECO:0000259" key="15">
    <source>
        <dbReference type="PROSITE" id="PS51194"/>
    </source>
</evidence>
<dbReference type="GO" id="GO:0003968">
    <property type="term" value="F:RNA-directed RNA polymerase activity"/>
    <property type="evidence" value="ECO:0007669"/>
    <property type="project" value="UniProtKB-KW"/>
</dbReference>
<dbReference type="Proteomes" id="UP000830083">
    <property type="component" value="Segment"/>
</dbReference>
<dbReference type="InterPro" id="IPR007094">
    <property type="entry name" value="RNA-dir_pol_PSvirus"/>
</dbReference>
<feature type="transmembrane region" description="Helical" evidence="12">
    <location>
        <begin position="205"/>
        <end position="230"/>
    </location>
</feature>
<dbReference type="PROSITE" id="PS50507">
    <property type="entry name" value="RDRP_SSRNA_POS"/>
    <property type="match status" value="1"/>
</dbReference>
<dbReference type="Pfam" id="PF00680">
    <property type="entry name" value="RdRP_1"/>
    <property type="match status" value="1"/>
</dbReference>